<protein>
    <submittedName>
        <fullName evidence="1">Uncharacterized protein</fullName>
    </submittedName>
</protein>
<dbReference type="Proteomes" id="UP000024635">
    <property type="component" value="Unassembled WGS sequence"/>
</dbReference>
<sequence>MVLWGDCSVFSSIYRIVTYTRVSTGQETFHRVAATFHNIHHLPITAARTGLLGDPTRGYIISSCKECQRKRHPRCVVSEKCQ</sequence>
<name>A0A016W248_9BILA</name>
<gene>
    <name evidence="1" type="primary">Acey_s0002.g918</name>
    <name evidence="1" type="ORF">Y032_0002g918</name>
</gene>
<keyword evidence="2" id="KW-1185">Reference proteome</keyword>
<organism evidence="1 2">
    <name type="scientific">Ancylostoma ceylanicum</name>
    <dbReference type="NCBI Taxonomy" id="53326"/>
    <lineage>
        <taxon>Eukaryota</taxon>
        <taxon>Metazoa</taxon>
        <taxon>Ecdysozoa</taxon>
        <taxon>Nematoda</taxon>
        <taxon>Chromadorea</taxon>
        <taxon>Rhabditida</taxon>
        <taxon>Rhabditina</taxon>
        <taxon>Rhabditomorpha</taxon>
        <taxon>Strongyloidea</taxon>
        <taxon>Ancylostomatidae</taxon>
        <taxon>Ancylostomatinae</taxon>
        <taxon>Ancylostoma</taxon>
    </lineage>
</organism>
<accession>A0A016W248</accession>
<comment type="caution">
    <text evidence="1">The sequence shown here is derived from an EMBL/GenBank/DDBJ whole genome shotgun (WGS) entry which is preliminary data.</text>
</comment>
<proteinExistence type="predicted"/>
<dbReference type="AlphaFoldDB" id="A0A016W248"/>
<reference evidence="2" key="1">
    <citation type="journal article" date="2015" name="Nat. Genet.">
        <title>The genome and transcriptome of the zoonotic hookworm Ancylostoma ceylanicum identify infection-specific gene families.</title>
        <authorList>
            <person name="Schwarz E.M."/>
            <person name="Hu Y."/>
            <person name="Antoshechkin I."/>
            <person name="Miller M.M."/>
            <person name="Sternberg P.W."/>
            <person name="Aroian R.V."/>
        </authorList>
    </citation>
    <scope>NUCLEOTIDE SEQUENCE</scope>
    <source>
        <strain evidence="2">HY135</strain>
    </source>
</reference>
<evidence type="ECO:0000313" key="2">
    <source>
        <dbReference type="Proteomes" id="UP000024635"/>
    </source>
</evidence>
<evidence type="ECO:0000313" key="1">
    <source>
        <dbReference type="EMBL" id="EYC33656.1"/>
    </source>
</evidence>
<dbReference type="EMBL" id="JARK01001338">
    <property type="protein sequence ID" value="EYC33656.1"/>
    <property type="molecule type" value="Genomic_DNA"/>
</dbReference>